<dbReference type="Gene3D" id="3.40.720.10">
    <property type="entry name" value="Alkaline Phosphatase, subunit A"/>
    <property type="match status" value="1"/>
</dbReference>
<keyword evidence="5 7" id="KW-1133">Transmembrane helix</keyword>
<accession>A0A6N7W7P7</accession>
<dbReference type="CDD" id="cd16015">
    <property type="entry name" value="LTA_synthase"/>
    <property type="match status" value="1"/>
</dbReference>
<dbReference type="PANTHER" id="PTHR47371">
    <property type="entry name" value="LIPOTEICHOIC ACID SYNTHASE"/>
    <property type="match status" value="1"/>
</dbReference>
<evidence type="ECO:0000259" key="8">
    <source>
        <dbReference type="Pfam" id="PF00884"/>
    </source>
</evidence>
<dbReference type="InterPro" id="IPR017850">
    <property type="entry name" value="Alkaline_phosphatase_core_sf"/>
</dbReference>
<keyword evidence="6 7" id="KW-0472">Membrane</keyword>
<keyword evidence="10" id="KW-1185">Reference proteome</keyword>
<dbReference type="Proteomes" id="UP000470875">
    <property type="component" value="Unassembled WGS sequence"/>
</dbReference>
<evidence type="ECO:0000256" key="2">
    <source>
        <dbReference type="ARBA" id="ARBA00004936"/>
    </source>
</evidence>
<evidence type="ECO:0000313" key="9">
    <source>
        <dbReference type="EMBL" id="MSS85411.1"/>
    </source>
</evidence>
<reference evidence="9 10" key="1">
    <citation type="submission" date="2019-08" db="EMBL/GenBank/DDBJ databases">
        <title>In-depth cultivation of the pig gut microbiome towards novel bacterial diversity and tailored functional studies.</title>
        <authorList>
            <person name="Wylensek D."/>
            <person name="Hitch T.C.A."/>
            <person name="Clavel T."/>
        </authorList>
    </citation>
    <scope>NUCLEOTIDE SEQUENCE [LARGE SCALE GENOMIC DNA]</scope>
    <source>
        <strain evidence="9 10">WB03_NA08</strain>
    </source>
</reference>
<evidence type="ECO:0000256" key="5">
    <source>
        <dbReference type="ARBA" id="ARBA00022989"/>
    </source>
</evidence>
<sequence>MLSANLLHTIKVGACPTPRPIVEAPAPKQKKRFFKFAVWGVGGLLLLLGLLLFTASSWIESRFGAISVRQMLTFVPGNADVAEIPKGYVRSFAFRVILASVGLTGCVTFVTLLVRRLSRRKNAVKLERTAGIAYGVISMSILVVGCWQMASTVNLQGYLRTLNGEYSMADYYVKPEVAQLPSGDLNLVVIYLESMDDAFGNKDLIGEDALTTLKEATDGWETIERLSHYPSGGWTMPGIVSTQCGLPKRPPESETTFFGNAVCLGDILSNAGYTNVWMGGADAEFEDKGLFLKSHGYDEVLMKDYWAQLGEDVETRDFWGLSDQRLFERAKEKIVDLRESGRPFNLELLTLDNHDPIYQWEYCPTTSEDLTISTVRCQSDIVADFLDFMKNNGFMEDTVVVIMADHSMHAQFHPVSQYTLKMDNDDQRNIPLFNRIYSPNPIEIVREKDNQLHMYPTLLELVGATVKDGRAGLGVSLLNSDSSTNSAHTIVGKDVDEIGLILEGPLPPEVLSSP</sequence>
<keyword evidence="4 7" id="KW-0812">Transmembrane</keyword>
<feature type="transmembrane region" description="Helical" evidence="7">
    <location>
        <begin position="36"/>
        <end position="59"/>
    </location>
</feature>
<dbReference type="AlphaFoldDB" id="A0A6N7W7P7"/>
<comment type="subcellular location">
    <subcellularLocation>
        <location evidence="1">Cell membrane</location>
        <topology evidence="1">Multi-pass membrane protein</topology>
    </subcellularLocation>
</comment>
<organism evidence="9 10">
    <name type="scientific">Scrofimicrobium canadense</name>
    <dbReference type="NCBI Taxonomy" id="2652290"/>
    <lineage>
        <taxon>Bacteria</taxon>
        <taxon>Bacillati</taxon>
        <taxon>Actinomycetota</taxon>
        <taxon>Actinomycetes</taxon>
        <taxon>Actinomycetales</taxon>
        <taxon>Actinomycetaceae</taxon>
        <taxon>Scrofimicrobium</taxon>
    </lineage>
</organism>
<feature type="transmembrane region" description="Helical" evidence="7">
    <location>
        <begin position="92"/>
        <end position="114"/>
    </location>
</feature>
<evidence type="ECO:0000313" key="10">
    <source>
        <dbReference type="Proteomes" id="UP000470875"/>
    </source>
</evidence>
<evidence type="ECO:0000256" key="4">
    <source>
        <dbReference type="ARBA" id="ARBA00022692"/>
    </source>
</evidence>
<dbReference type="EMBL" id="VULO01000017">
    <property type="protein sequence ID" value="MSS85411.1"/>
    <property type="molecule type" value="Genomic_DNA"/>
</dbReference>
<protein>
    <submittedName>
        <fullName evidence="9">LTA synthase family protein</fullName>
    </submittedName>
</protein>
<dbReference type="PANTHER" id="PTHR47371:SF3">
    <property type="entry name" value="PHOSPHOGLYCEROL TRANSFERASE I"/>
    <property type="match status" value="1"/>
</dbReference>
<dbReference type="InterPro" id="IPR000917">
    <property type="entry name" value="Sulfatase_N"/>
</dbReference>
<keyword evidence="3" id="KW-1003">Cell membrane</keyword>
<evidence type="ECO:0000256" key="1">
    <source>
        <dbReference type="ARBA" id="ARBA00004651"/>
    </source>
</evidence>
<evidence type="ECO:0000256" key="6">
    <source>
        <dbReference type="ARBA" id="ARBA00023136"/>
    </source>
</evidence>
<comment type="pathway">
    <text evidence="2">Cell wall biogenesis; lipoteichoic acid biosynthesis.</text>
</comment>
<dbReference type="GO" id="GO:0005886">
    <property type="term" value="C:plasma membrane"/>
    <property type="evidence" value="ECO:0007669"/>
    <property type="project" value="UniProtKB-SubCell"/>
</dbReference>
<gene>
    <name evidence="9" type="ORF">FYJ24_11785</name>
</gene>
<evidence type="ECO:0000256" key="7">
    <source>
        <dbReference type="SAM" id="Phobius"/>
    </source>
</evidence>
<dbReference type="Pfam" id="PF00884">
    <property type="entry name" value="Sulfatase"/>
    <property type="match status" value="1"/>
</dbReference>
<dbReference type="RefSeq" id="WP_154546657.1">
    <property type="nucleotide sequence ID" value="NZ_VULO01000017.1"/>
</dbReference>
<comment type="caution">
    <text evidence="9">The sequence shown here is derived from an EMBL/GenBank/DDBJ whole genome shotgun (WGS) entry which is preliminary data.</text>
</comment>
<feature type="domain" description="Sulfatase N-terminal" evidence="8">
    <location>
        <begin position="186"/>
        <end position="463"/>
    </location>
</feature>
<name>A0A6N7W7P7_9ACTO</name>
<proteinExistence type="predicted"/>
<feature type="transmembrane region" description="Helical" evidence="7">
    <location>
        <begin position="126"/>
        <end position="150"/>
    </location>
</feature>
<evidence type="ECO:0000256" key="3">
    <source>
        <dbReference type="ARBA" id="ARBA00022475"/>
    </source>
</evidence>
<dbReference type="SUPFAM" id="SSF53649">
    <property type="entry name" value="Alkaline phosphatase-like"/>
    <property type="match status" value="1"/>
</dbReference>
<dbReference type="InterPro" id="IPR050448">
    <property type="entry name" value="OpgB/LTA_synthase_biosynth"/>
</dbReference>